<evidence type="ECO:0000259" key="1">
    <source>
        <dbReference type="PROSITE" id="PS51186"/>
    </source>
</evidence>
<dbReference type="EC" id="2.3.1.-" evidence="2"/>
<reference evidence="3" key="1">
    <citation type="journal article" date="2019" name="Int. J. Syst. Evol. Microbiol.">
        <title>The Global Catalogue of Microorganisms (GCM) 10K type strain sequencing project: providing services to taxonomists for standard genome sequencing and annotation.</title>
        <authorList>
            <consortium name="The Broad Institute Genomics Platform"/>
            <consortium name="The Broad Institute Genome Sequencing Center for Infectious Disease"/>
            <person name="Wu L."/>
            <person name="Ma J."/>
        </authorList>
    </citation>
    <scope>NUCLEOTIDE SEQUENCE [LARGE SCALE GENOMIC DNA]</scope>
    <source>
        <strain evidence="3">KCTC 3913</strain>
    </source>
</reference>
<evidence type="ECO:0000313" key="2">
    <source>
        <dbReference type="EMBL" id="MFD2681797.1"/>
    </source>
</evidence>
<dbReference type="InterPro" id="IPR016181">
    <property type="entry name" value="Acyl_CoA_acyltransferase"/>
</dbReference>
<name>A0ABW5RTL1_9BACI</name>
<dbReference type="PROSITE" id="PS51186">
    <property type="entry name" value="GNAT"/>
    <property type="match status" value="1"/>
</dbReference>
<dbReference type="Gene3D" id="3.40.630.30">
    <property type="match status" value="1"/>
</dbReference>
<sequence length="272" mass="30653">MSLVVNRELAVQLEDSEIETLSSRLTAIQKMQGNPMSVEMQKFGNATAFSVKNIPGPSFNTVKGLREGDEKQIDKIIDFYKQKEIPVRFELTPAHTSSELLTCLSEAGYYHNDFHTTLYASLSNDLETSYELNEPKITIRELKRNEFTTFAEIYTKGFQMPTFLKSGVAQNNEILYNIKNWTFYLASYENEPVGIGTLFIKGRTATLAAAATLPNIRNKGIQSALIKHRIYQASLQKCNLIVGQAKFGSVSQNNMERAGLNIAYTKAIWIKK</sequence>
<keyword evidence="2" id="KW-0012">Acyltransferase</keyword>
<proteinExistence type="predicted"/>
<comment type="caution">
    <text evidence="2">The sequence shown here is derived from an EMBL/GenBank/DDBJ whole genome shotgun (WGS) entry which is preliminary data.</text>
</comment>
<dbReference type="GO" id="GO:0016746">
    <property type="term" value="F:acyltransferase activity"/>
    <property type="evidence" value="ECO:0007669"/>
    <property type="project" value="UniProtKB-KW"/>
</dbReference>
<dbReference type="InterPro" id="IPR000182">
    <property type="entry name" value="GNAT_dom"/>
</dbReference>
<dbReference type="Pfam" id="PF00583">
    <property type="entry name" value="Acetyltransf_1"/>
    <property type="match status" value="1"/>
</dbReference>
<dbReference type="EMBL" id="JBHUMF010000031">
    <property type="protein sequence ID" value="MFD2681797.1"/>
    <property type="molecule type" value="Genomic_DNA"/>
</dbReference>
<dbReference type="RefSeq" id="WP_377936313.1">
    <property type="nucleotide sequence ID" value="NZ_JBHUMF010000031.1"/>
</dbReference>
<keyword evidence="3" id="KW-1185">Reference proteome</keyword>
<dbReference type="SUPFAM" id="SSF55729">
    <property type="entry name" value="Acyl-CoA N-acyltransferases (Nat)"/>
    <property type="match status" value="1"/>
</dbReference>
<gene>
    <name evidence="2" type="ORF">ACFSUL_13735</name>
</gene>
<protein>
    <submittedName>
        <fullName evidence="2">GNAT family N-acetyltransferase</fullName>
        <ecNumber evidence="2">2.3.1.-</ecNumber>
    </submittedName>
</protein>
<dbReference type="Proteomes" id="UP001597506">
    <property type="component" value="Unassembled WGS sequence"/>
</dbReference>
<organism evidence="2 3">
    <name type="scientific">Bacillus seohaeanensis</name>
    <dbReference type="NCBI Taxonomy" id="284580"/>
    <lineage>
        <taxon>Bacteria</taxon>
        <taxon>Bacillati</taxon>
        <taxon>Bacillota</taxon>
        <taxon>Bacilli</taxon>
        <taxon>Bacillales</taxon>
        <taxon>Bacillaceae</taxon>
        <taxon>Bacillus</taxon>
    </lineage>
</organism>
<evidence type="ECO:0000313" key="3">
    <source>
        <dbReference type="Proteomes" id="UP001597506"/>
    </source>
</evidence>
<accession>A0ABW5RTL1</accession>
<keyword evidence="2" id="KW-0808">Transferase</keyword>
<feature type="domain" description="N-acetyltransferase" evidence="1">
    <location>
        <begin position="137"/>
        <end position="272"/>
    </location>
</feature>